<reference evidence="2 3" key="1">
    <citation type="submission" date="2015-07" db="EMBL/GenBank/DDBJ databases">
        <title>Genome sequence of Levilinea saccharolytica DSM 16555.</title>
        <authorList>
            <person name="Hemp J."/>
            <person name="Ward L.M."/>
            <person name="Pace L.A."/>
            <person name="Fischer W.W."/>
        </authorList>
    </citation>
    <scope>NUCLEOTIDE SEQUENCE [LARGE SCALE GENOMIC DNA]</scope>
    <source>
        <strain evidence="2 3">KIBI-1</strain>
    </source>
</reference>
<gene>
    <name evidence="2" type="ORF">ADN01_03420</name>
</gene>
<dbReference type="Proteomes" id="UP000050501">
    <property type="component" value="Unassembled WGS sequence"/>
</dbReference>
<sequence length="83" mass="9203">MIQPAEILQLSPEEQGRLLARVYAYILSDQFTGTKPEGPRTQCRGREPGKKSDEPSTKKRKVRTTGDTAVLDAETTDSQEPKA</sequence>
<dbReference type="AlphaFoldDB" id="A0A0P6Y211"/>
<evidence type="ECO:0000313" key="3">
    <source>
        <dbReference type="Proteomes" id="UP000050501"/>
    </source>
</evidence>
<accession>A0A0P6Y211</accession>
<dbReference type="STRING" id="229921.ADN01_03420"/>
<feature type="region of interest" description="Disordered" evidence="1">
    <location>
        <begin position="31"/>
        <end position="83"/>
    </location>
</feature>
<name>A0A0P6Y211_9CHLR</name>
<keyword evidence="3" id="KW-1185">Reference proteome</keyword>
<dbReference type="EMBL" id="LGCM01000014">
    <property type="protein sequence ID" value="KPL89934.1"/>
    <property type="molecule type" value="Genomic_DNA"/>
</dbReference>
<organism evidence="2 3">
    <name type="scientific">Levilinea saccharolytica</name>
    <dbReference type="NCBI Taxonomy" id="229921"/>
    <lineage>
        <taxon>Bacteria</taxon>
        <taxon>Bacillati</taxon>
        <taxon>Chloroflexota</taxon>
        <taxon>Anaerolineae</taxon>
        <taxon>Anaerolineales</taxon>
        <taxon>Anaerolineaceae</taxon>
        <taxon>Levilinea</taxon>
    </lineage>
</organism>
<protein>
    <submittedName>
        <fullName evidence="2">Uncharacterized protein</fullName>
    </submittedName>
</protein>
<evidence type="ECO:0000256" key="1">
    <source>
        <dbReference type="SAM" id="MobiDB-lite"/>
    </source>
</evidence>
<comment type="caution">
    <text evidence="2">The sequence shown here is derived from an EMBL/GenBank/DDBJ whole genome shotgun (WGS) entry which is preliminary data.</text>
</comment>
<feature type="compositionally biased region" description="Basic and acidic residues" evidence="1">
    <location>
        <begin position="44"/>
        <end position="57"/>
    </location>
</feature>
<evidence type="ECO:0000313" key="2">
    <source>
        <dbReference type="EMBL" id="KPL89934.1"/>
    </source>
</evidence>
<proteinExistence type="predicted"/>